<gene>
    <name evidence="1" type="ORF">PDIGIT_LOCUS3705</name>
</gene>
<comment type="caution">
    <text evidence="1">The sequence shown here is derived from an EMBL/GenBank/DDBJ whole genome shotgun (WGS) entry which is preliminary data.</text>
</comment>
<keyword evidence="2" id="KW-1185">Reference proteome</keyword>
<reference evidence="1" key="1">
    <citation type="submission" date="2023-01" db="EMBL/GenBank/DDBJ databases">
        <authorList>
            <person name="Van Ghelder C."/>
            <person name="Rancurel C."/>
        </authorList>
    </citation>
    <scope>NUCLEOTIDE SEQUENCE</scope>
    <source>
        <strain evidence="1">CNCM I-4278</strain>
    </source>
</reference>
<evidence type="ECO:0000313" key="2">
    <source>
        <dbReference type="Proteomes" id="UP001152607"/>
    </source>
</evidence>
<dbReference type="Proteomes" id="UP001152607">
    <property type="component" value="Unassembled WGS sequence"/>
</dbReference>
<name>A0A9W4U9J4_9PLEO</name>
<organism evidence="1 2">
    <name type="scientific">Periconia digitata</name>
    <dbReference type="NCBI Taxonomy" id="1303443"/>
    <lineage>
        <taxon>Eukaryota</taxon>
        <taxon>Fungi</taxon>
        <taxon>Dikarya</taxon>
        <taxon>Ascomycota</taxon>
        <taxon>Pezizomycotina</taxon>
        <taxon>Dothideomycetes</taxon>
        <taxon>Pleosporomycetidae</taxon>
        <taxon>Pleosporales</taxon>
        <taxon>Massarineae</taxon>
        <taxon>Periconiaceae</taxon>
        <taxon>Periconia</taxon>
    </lineage>
</organism>
<accession>A0A9W4U9J4</accession>
<protein>
    <submittedName>
        <fullName evidence="1">Uncharacterized protein</fullName>
    </submittedName>
</protein>
<dbReference type="AlphaFoldDB" id="A0A9W4U9J4"/>
<dbReference type="EMBL" id="CAOQHR010000002">
    <property type="protein sequence ID" value="CAI6323781.1"/>
    <property type="molecule type" value="Genomic_DNA"/>
</dbReference>
<proteinExistence type="predicted"/>
<evidence type="ECO:0000313" key="1">
    <source>
        <dbReference type="EMBL" id="CAI6323781.1"/>
    </source>
</evidence>
<sequence>MAIQTRITQIRSTYIQVWATCTDVLGCPIATLPPPHGGCKERKEASSKDNNQRMKGRMTTAVISSIPCRVFPFCFQLERCTIEGLDISVATPALLTAIFSSITLIFALNNQRTSVSVSPIATAESSLPGLVPAAALQSSICPVCSFCNRYPRVTKVKGHSSIRREVKWDETKQVKTRGQFICRSFCVTRCCYMYMYAHGLPGSCGVVSHLHYMYLYSYHSTASTYNSRPSIRHRWLVVKCNCDAPPTCVCVLVLSTGASQRERPLFRLARSYRVPTIPTLLLCHPDGLCRPY</sequence>